<dbReference type="OrthoDB" id="9815691at2"/>
<dbReference type="PANTHER" id="PTHR33908">
    <property type="entry name" value="MANNOSYLTRANSFERASE YKCB-RELATED"/>
    <property type="match status" value="1"/>
</dbReference>
<evidence type="ECO:0000256" key="4">
    <source>
        <dbReference type="ARBA" id="ARBA00022679"/>
    </source>
</evidence>
<evidence type="ECO:0000256" key="8">
    <source>
        <dbReference type="SAM" id="Phobius"/>
    </source>
</evidence>
<dbReference type="PANTHER" id="PTHR33908:SF3">
    <property type="entry name" value="UNDECAPRENYL PHOSPHATE-ALPHA-4-AMINO-4-DEOXY-L-ARABINOSE ARABINOSYL TRANSFERASE"/>
    <property type="match status" value="1"/>
</dbReference>
<evidence type="ECO:0000256" key="6">
    <source>
        <dbReference type="ARBA" id="ARBA00022989"/>
    </source>
</evidence>
<evidence type="ECO:0000259" key="9">
    <source>
        <dbReference type="Pfam" id="PF13231"/>
    </source>
</evidence>
<dbReference type="InterPro" id="IPR038731">
    <property type="entry name" value="RgtA/B/C-like"/>
</dbReference>
<feature type="transmembrane region" description="Helical" evidence="8">
    <location>
        <begin position="304"/>
        <end position="323"/>
    </location>
</feature>
<feature type="transmembrane region" description="Helical" evidence="8">
    <location>
        <begin position="214"/>
        <end position="233"/>
    </location>
</feature>
<keyword evidence="6 8" id="KW-1133">Transmembrane helix</keyword>
<feature type="transmembrane region" description="Helical" evidence="8">
    <location>
        <begin position="361"/>
        <end position="383"/>
    </location>
</feature>
<dbReference type="Pfam" id="PF13231">
    <property type="entry name" value="PMT_2"/>
    <property type="match status" value="1"/>
</dbReference>
<feature type="transmembrane region" description="Helical" evidence="8">
    <location>
        <begin position="90"/>
        <end position="111"/>
    </location>
</feature>
<evidence type="ECO:0000256" key="5">
    <source>
        <dbReference type="ARBA" id="ARBA00022692"/>
    </source>
</evidence>
<dbReference type="RefSeq" id="WP_123104401.1">
    <property type="nucleotide sequence ID" value="NZ_CP127527.1"/>
</dbReference>
<feature type="transmembrane region" description="Helical" evidence="8">
    <location>
        <begin position="389"/>
        <end position="412"/>
    </location>
</feature>
<reference evidence="10" key="1">
    <citation type="submission" date="2018-10" db="EMBL/GenBank/DDBJ databases">
        <title>Acidithiobacillus sulfuriphilus sp. nov.: an extremely acidophilic sulfur-oxidizing chemolithotroph isolated from a neutral pH environment.</title>
        <authorList>
            <person name="Falagan C."/>
            <person name="Moya-Beltran A."/>
            <person name="Quatrini R."/>
            <person name="Johnson D.B."/>
        </authorList>
    </citation>
    <scope>NUCLEOTIDE SEQUENCE [LARGE SCALE GENOMIC DNA]</scope>
    <source>
        <strain evidence="10">CJ-2</strain>
    </source>
</reference>
<comment type="caution">
    <text evidence="10">The sequence shown here is derived from an EMBL/GenBank/DDBJ whole genome shotgun (WGS) entry which is preliminary data.</text>
</comment>
<feature type="domain" description="Glycosyltransferase RgtA/B/C/D-like" evidence="9">
    <location>
        <begin position="69"/>
        <end position="230"/>
    </location>
</feature>
<dbReference type="InterPro" id="IPR050297">
    <property type="entry name" value="LipidA_mod_glycosyltrf_83"/>
</dbReference>
<evidence type="ECO:0000256" key="3">
    <source>
        <dbReference type="ARBA" id="ARBA00022676"/>
    </source>
</evidence>
<comment type="subcellular location">
    <subcellularLocation>
        <location evidence="1">Cell membrane</location>
        <topology evidence="1">Multi-pass membrane protein</topology>
    </subcellularLocation>
</comment>
<dbReference type="GO" id="GO:0016763">
    <property type="term" value="F:pentosyltransferase activity"/>
    <property type="evidence" value="ECO:0007669"/>
    <property type="project" value="TreeGrafter"/>
</dbReference>
<feature type="transmembrane region" description="Helical" evidence="8">
    <location>
        <begin position="266"/>
        <end position="292"/>
    </location>
</feature>
<keyword evidence="5 8" id="KW-0812">Transmembrane</keyword>
<protein>
    <submittedName>
        <fullName evidence="10">Glycosyltransferase family 39 protein</fullName>
    </submittedName>
</protein>
<evidence type="ECO:0000256" key="1">
    <source>
        <dbReference type="ARBA" id="ARBA00004651"/>
    </source>
</evidence>
<feature type="transmembrane region" description="Helical" evidence="8">
    <location>
        <begin position="12"/>
        <end position="29"/>
    </location>
</feature>
<name>A0A3M8QW18_9PROT</name>
<dbReference type="GO" id="GO:0010041">
    <property type="term" value="P:response to iron(III) ion"/>
    <property type="evidence" value="ECO:0007669"/>
    <property type="project" value="TreeGrafter"/>
</dbReference>
<keyword evidence="2" id="KW-1003">Cell membrane</keyword>
<keyword evidence="4 10" id="KW-0808">Transferase</keyword>
<gene>
    <name evidence="10" type="ORF">EC580_09320</name>
</gene>
<accession>A0A3M8QW18</accession>
<proteinExistence type="predicted"/>
<dbReference type="GO" id="GO:0009103">
    <property type="term" value="P:lipopolysaccharide biosynthetic process"/>
    <property type="evidence" value="ECO:0007669"/>
    <property type="project" value="UniProtKB-ARBA"/>
</dbReference>
<sequence length="550" mass="61933">MSVENNPSSRSFLFKAFGLFLLVFLFFGWDVGNTSLWDIDEPTYAQSLKEMMAHHNLIVPTFNGKLLPDKPILNYWLMWTGVKLFGMNSWGLRIGSAAVGALLVFSLVLALRRLYGESSALIAGFCTATALHSTIIFRGATPDPLLILTVTIALLTYLRGYLLPKERTRDLLITYAAMALATLDKGPIGFLLPGLIIVLFLLARRDLPFLWREGRLAMGLPVFFLVVLPWYVAAGVGTHWAWDRAFLIQQNIGRFNKSMQGHRGPWFYYLISIFAGMLPWSIFLPQTIMALWARRRRLFMERPADTFMLIWAITWVAFFSLSATKLPSYVWEAYPPLFVLLAAHFQKVVSAQSIPSRRGAMISLGILFFLGLALTIFGGWIVTHLEPHLPAMAVVGLPFMLAAVIAMAFVWLGRWTGVLITLGTGAITLTALLVMVITPMINKVKPSQRMGERIAMAQGDQPYTLASWQWFQPNFLFYAGRGAMPIHHLQHLEELTQILGKGTVYLVCPATDVSRLSVQIPASYRLQTVMIRYEIYNHEKIALLRITPKT</sequence>
<evidence type="ECO:0000256" key="2">
    <source>
        <dbReference type="ARBA" id="ARBA00022475"/>
    </source>
</evidence>
<evidence type="ECO:0000256" key="7">
    <source>
        <dbReference type="ARBA" id="ARBA00023136"/>
    </source>
</evidence>
<dbReference type="EMBL" id="RIZI01000175">
    <property type="protein sequence ID" value="RNF60446.1"/>
    <property type="molecule type" value="Genomic_DNA"/>
</dbReference>
<keyword evidence="3" id="KW-0328">Glycosyltransferase</keyword>
<evidence type="ECO:0000313" key="10">
    <source>
        <dbReference type="EMBL" id="RNF60446.1"/>
    </source>
</evidence>
<keyword evidence="7 8" id="KW-0472">Membrane</keyword>
<feature type="transmembrane region" description="Helical" evidence="8">
    <location>
        <begin position="419"/>
        <end position="441"/>
    </location>
</feature>
<dbReference type="GO" id="GO:0005886">
    <property type="term" value="C:plasma membrane"/>
    <property type="evidence" value="ECO:0007669"/>
    <property type="project" value="UniProtKB-SubCell"/>
</dbReference>
<feature type="transmembrane region" description="Helical" evidence="8">
    <location>
        <begin position="175"/>
        <end position="202"/>
    </location>
</feature>
<dbReference type="AlphaFoldDB" id="A0A3M8QW18"/>
<organism evidence="10">
    <name type="scientific">Acidithiobacillus sulfuriphilus</name>
    <dbReference type="NCBI Taxonomy" id="1867749"/>
    <lineage>
        <taxon>Bacteria</taxon>
        <taxon>Pseudomonadati</taxon>
        <taxon>Pseudomonadota</taxon>
        <taxon>Acidithiobacillia</taxon>
        <taxon>Acidithiobacillales</taxon>
        <taxon>Acidithiobacillaceae</taxon>
        <taxon>Acidithiobacillus</taxon>
    </lineage>
</organism>